<name>A0ABN8W2G4_9BACT</name>
<dbReference type="EMBL" id="OX336137">
    <property type="protein sequence ID" value="CAI2718151.1"/>
    <property type="molecule type" value="Genomic_DNA"/>
</dbReference>
<dbReference type="RefSeq" id="WP_282011058.1">
    <property type="nucleotide sequence ID" value="NZ_OX336137.1"/>
</dbReference>
<proteinExistence type="predicted"/>
<feature type="transmembrane region" description="Helical" evidence="5">
    <location>
        <begin position="239"/>
        <end position="261"/>
    </location>
</feature>
<dbReference type="Pfam" id="PF01699">
    <property type="entry name" value="Na_Ca_ex"/>
    <property type="match status" value="2"/>
</dbReference>
<feature type="transmembrane region" description="Helical" evidence="5">
    <location>
        <begin position="267"/>
        <end position="285"/>
    </location>
</feature>
<dbReference type="PANTHER" id="PTHR10846:SF8">
    <property type="entry name" value="INNER MEMBRANE PROTEIN YRBG"/>
    <property type="match status" value="1"/>
</dbReference>
<keyword evidence="4 5" id="KW-0472">Membrane</keyword>
<dbReference type="InterPro" id="IPR004837">
    <property type="entry name" value="NaCa_Exmemb"/>
</dbReference>
<evidence type="ECO:0000256" key="5">
    <source>
        <dbReference type="SAM" id="Phobius"/>
    </source>
</evidence>
<evidence type="ECO:0000313" key="7">
    <source>
        <dbReference type="EMBL" id="CAI2718151.1"/>
    </source>
</evidence>
<comment type="subcellular location">
    <subcellularLocation>
        <location evidence="1">Membrane</location>
        <topology evidence="1">Multi-pass membrane protein</topology>
    </subcellularLocation>
</comment>
<feature type="transmembrane region" description="Helical" evidence="5">
    <location>
        <begin position="74"/>
        <end position="96"/>
    </location>
</feature>
<dbReference type="NCBIfam" id="TIGR00367">
    <property type="entry name" value="calcium/sodium antiporter"/>
    <property type="match status" value="1"/>
</dbReference>
<keyword evidence="3 5" id="KW-1133">Transmembrane helix</keyword>
<gene>
    <name evidence="7" type="ORF">NSPWAT_1292</name>
</gene>
<keyword evidence="2 5" id="KW-0812">Transmembrane</keyword>
<feature type="transmembrane region" description="Helical" evidence="5">
    <location>
        <begin position="103"/>
        <end position="120"/>
    </location>
</feature>
<feature type="transmembrane region" description="Helical" evidence="5">
    <location>
        <begin position="39"/>
        <end position="62"/>
    </location>
</feature>
<keyword evidence="8" id="KW-1185">Reference proteome</keyword>
<evidence type="ECO:0000256" key="1">
    <source>
        <dbReference type="ARBA" id="ARBA00004141"/>
    </source>
</evidence>
<dbReference type="PANTHER" id="PTHR10846">
    <property type="entry name" value="SODIUM/POTASSIUM/CALCIUM EXCHANGER"/>
    <property type="match status" value="1"/>
</dbReference>
<dbReference type="InterPro" id="IPR044880">
    <property type="entry name" value="NCX_ion-bd_dom_sf"/>
</dbReference>
<organism evidence="7 8">
    <name type="scientific">Nitrospina watsonii</name>
    <dbReference type="NCBI Taxonomy" id="1323948"/>
    <lineage>
        <taxon>Bacteria</taxon>
        <taxon>Pseudomonadati</taxon>
        <taxon>Nitrospinota/Tectimicrobiota group</taxon>
        <taxon>Nitrospinota</taxon>
        <taxon>Nitrospinia</taxon>
        <taxon>Nitrospinales</taxon>
        <taxon>Nitrospinaceae</taxon>
        <taxon>Nitrospina</taxon>
    </lineage>
</organism>
<evidence type="ECO:0000259" key="6">
    <source>
        <dbReference type="Pfam" id="PF01699"/>
    </source>
</evidence>
<dbReference type="Gene3D" id="1.20.1420.30">
    <property type="entry name" value="NCX, central ion-binding region"/>
    <property type="match status" value="1"/>
</dbReference>
<dbReference type="Proteomes" id="UP001157733">
    <property type="component" value="Chromosome"/>
</dbReference>
<evidence type="ECO:0000256" key="4">
    <source>
        <dbReference type="ARBA" id="ARBA00023136"/>
    </source>
</evidence>
<feature type="transmembrane region" description="Helical" evidence="5">
    <location>
        <begin position="165"/>
        <end position="183"/>
    </location>
</feature>
<feature type="domain" description="Sodium/calcium exchanger membrane region" evidence="6">
    <location>
        <begin position="5"/>
        <end position="141"/>
    </location>
</feature>
<accession>A0ABN8W2G4</accession>
<reference evidence="7 8" key="1">
    <citation type="submission" date="2022-09" db="EMBL/GenBank/DDBJ databases">
        <authorList>
            <person name="Kop L."/>
        </authorList>
    </citation>
    <scope>NUCLEOTIDE SEQUENCE [LARGE SCALE GENOMIC DNA]</scope>
    <source>
        <strain evidence="7 8">347</strain>
    </source>
</reference>
<evidence type="ECO:0000256" key="2">
    <source>
        <dbReference type="ARBA" id="ARBA00022692"/>
    </source>
</evidence>
<feature type="transmembrane region" description="Helical" evidence="5">
    <location>
        <begin position="126"/>
        <end position="144"/>
    </location>
</feature>
<feature type="transmembrane region" description="Helical" evidence="5">
    <location>
        <begin position="6"/>
        <end position="27"/>
    </location>
</feature>
<dbReference type="InterPro" id="IPR004481">
    <property type="entry name" value="K/Na/Ca-exchanger"/>
</dbReference>
<feature type="transmembrane region" description="Helical" evidence="5">
    <location>
        <begin position="292"/>
        <end position="310"/>
    </location>
</feature>
<evidence type="ECO:0000313" key="8">
    <source>
        <dbReference type="Proteomes" id="UP001157733"/>
    </source>
</evidence>
<feature type="domain" description="Sodium/calcium exchanger membrane region" evidence="6">
    <location>
        <begin position="169"/>
        <end position="307"/>
    </location>
</feature>
<sequence length="313" mass="33297">MILDIILIVGGLVLLYYGGDLLIGGCLRIAQHYRVSPFVIGATVMGFGTSAPELAVSLLAVLEGSPEVAMGNVVGSNIANVGLVLGITALLVPVTIAKARFRLEALPLLIATFLLTWLAWDQVLVRWEGLLFLLGIGLYIARALQDKEESLLQFEDEMKWFRGKPVAFQFVLIVIGLALLVAGARGMVVGGVSIARTFGISEWFIGITIIAVGTSLPEIVSSTLSALRGHGEMALGNVFGSNIFNIFMVLGATASIDVLAIQEPIHADLIFTTALTCLLLVLISLKHQLGKVAGGVLLICYTSYIAAKGFNVF</sequence>
<protein>
    <submittedName>
        <fullName evidence="7">Na+/Ca+ antiporter, CaCA family</fullName>
    </submittedName>
</protein>
<evidence type="ECO:0000256" key="3">
    <source>
        <dbReference type="ARBA" id="ARBA00022989"/>
    </source>
</evidence>
<feature type="transmembrane region" description="Helical" evidence="5">
    <location>
        <begin position="203"/>
        <end position="227"/>
    </location>
</feature>